<organism evidence="3 4">
    <name type="scientific">Nitzschia inconspicua</name>
    <dbReference type="NCBI Taxonomy" id="303405"/>
    <lineage>
        <taxon>Eukaryota</taxon>
        <taxon>Sar</taxon>
        <taxon>Stramenopiles</taxon>
        <taxon>Ochrophyta</taxon>
        <taxon>Bacillariophyta</taxon>
        <taxon>Bacillariophyceae</taxon>
        <taxon>Bacillariophycidae</taxon>
        <taxon>Bacillariales</taxon>
        <taxon>Bacillariaceae</taxon>
        <taxon>Nitzschia</taxon>
    </lineage>
</organism>
<evidence type="ECO:0000259" key="2">
    <source>
        <dbReference type="Pfam" id="PF20710"/>
    </source>
</evidence>
<dbReference type="InterPro" id="IPR049227">
    <property type="entry name" value="DUF6824"/>
</dbReference>
<evidence type="ECO:0000256" key="1">
    <source>
        <dbReference type="SAM" id="MobiDB-lite"/>
    </source>
</evidence>
<proteinExistence type="predicted"/>
<protein>
    <recommendedName>
        <fullName evidence="2">DUF6824 domain-containing protein</fullName>
    </recommendedName>
</protein>
<dbReference type="Proteomes" id="UP000693970">
    <property type="component" value="Unassembled WGS sequence"/>
</dbReference>
<feature type="region of interest" description="Disordered" evidence="1">
    <location>
        <begin position="445"/>
        <end position="473"/>
    </location>
</feature>
<evidence type="ECO:0000313" key="3">
    <source>
        <dbReference type="EMBL" id="KAG7355577.1"/>
    </source>
</evidence>
<name>A0A9K3L4X3_9STRA</name>
<feature type="domain" description="DUF6824" evidence="2">
    <location>
        <begin position="262"/>
        <end position="326"/>
    </location>
</feature>
<reference evidence="3" key="1">
    <citation type="journal article" date="2021" name="Sci. Rep.">
        <title>Diploid genomic architecture of Nitzschia inconspicua, an elite biomass production diatom.</title>
        <authorList>
            <person name="Oliver A."/>
            <person name="Podell S."/>
            <person name="Pinowska A."/>
            <person name="Traller J.C."/>
            <person name="Smith S.R."/>
            <person name="McClure R."/>
            <person name="Beliaev A."/>
            <person name="Bohutskyi P."/>
            <person name="Hill E.A."/>
            <person name="Rabines A."/>
            <person name="Zheng H."/>
            <person name="Allen L.Z."/>
            <person name="Kuo A."/>
            <person name="Grigoriev I.V."/>
            <person name="Allen A.E."/>
            <person name="Hazlebeck D."/>
            <person name="Allen E.E."/>
        </authorList>
    </citation>
    <scope>NUCLEOTIDE SEQUENCE</scope>
    <source>
        <strain evidence="3">Hildebrandi</strain>
    </source>
</reference>
<feature type="region of interest" description="Disordered" evidence="1">
    <location>
        <begin position="129"/>
        <end position="198"/>
    </location>
</feature>
<feature type="domain" description="DUF6824" evidence="2">
    <location>
        <begin position="34"/>
        <end position="100"/>
    </location>
</feature>
<reference evidence="3" key="2">
    <citation type="submission" date="2021-04" db="EMBL/GenBank/DDBJ databases">
        <authorList>
            <person name="Podell S."/>
        </authorList>
    </citation>
    <scope>NUCLEOTIDE SEQUENCE</scope>
    <source>
        <strain evidence="3">Hildebrandi</strain>
    </source>
</reference>
<feature type="compositionally biased region" description="Low complexity" evidence="1">
    <location>
        <begin position="129"/>
        <end position="156"/>
    </location>
</feature>
<comment type="caution">
    <text evidence="3">The sequence shown here is derived from an EMBL/GenBank/DDBJ whole genome shotgun (WGS) entry which is preliminary data.</text>
</comment>
<feature type="compositionally biased region" description="Polar residues" evidence="1">
    <location>
        <begin position="489"/>
        <end position="503"/>
    </location>
</feature>
<feature type="region of interest" description="Disordered" evidence="1">
    <location>
        <begin position="488"/>
        <end position="541"/>
    </location>
</feature>
<dbReference type="EMBL" id="JAGRRH010000015">
    <property type="protein sequence ID" value="KAG7355577.1"/>
    <property type="molecule type" value="Genomic_DNA"/>
</dbReference>
<keyword evidence="4" id="KW-1185">Reference proteome</keyword>
<evidence type="ECO:0000313" key="4">
    <source>
        <dbReference type="Proteomes" id="UP000693970"/>
    </source>
</evidence>
<dbReference type="Pfam" id="PF20710">
    <property type="entry name" value="DUF6824"/>
    <property type="match status" value="2"/>
</dbReference>
<feature type="compositionally biased region" description="Basic and acidic residues" evidence="1">
    <location>
        <begin position="446"/>
        <end position="459"/>
    </location>
</feature>
<dbReference type="AlphaFoldDB" id="A0A9K3L4X3"/>
<accession>A0A9K3L4X3</accession>
<sequence>MNGSTIISIENYDVLLEPPVNGQYGQYQLEPYEGHVGNKRLEVFLNLHQQAYQEARQRNDTSELDSIVDKITSLPGRFLWNSKSNTTAPVWQSLSPDQVRAFLHAILQQHLSQQQHQQLLLQPQSSYSPKQNLLQQEQQQQQQQFSNNSSAASSLFKIPPQHGLSPNNNGHGLSPIRKDDPQKRRRRSSLLRRSASESMLVDSKKKLFRMGMEAGGDCHRRQTKEEPTWSSCRNTNKHGLILTLNRMDVILTSSRNALDPNSQSPGNNRLHVLVAMRSGKYQQATMDGREAVLDEVIETVNTFWNGRFLTESDEGYELIDKEEARNALRSIFEMRSSQNLFSTGRGSADAAAVVVPDQNLVPDSLHVTGSGRLAPLGPGLISRSPRIGLLKQSSTGMIPQPTSVIAQNANAALARQVSASVLPSEPILNMEDVGDLRSAAVRSLQKQKERQRVANRLEKGSSSVRNHNMGVTAPTTFMELDSIAKTKSDLNGSHQTNSSNNDNDAGHLPSFSSSAKKRQSTIFGALDPSLMEELTSDLDDD</sequence>
<dbReference type="OrthoDB" id="47277at2759"/>
<gene>
    <name evidence="3" type="ORF">IV203_000263</name>
</gene>